<dbReference type="GO" id="GO:0005525">
    <property type="term" value="F:GTP binding"/>
    <property type="evidence" value="ECO:0007669"/>
    <property type="project" value="UniProtKB-UniRule"/>
</dbReference>
<feature type="binding site" evidence="10">
    <location>
        <begin position="127"/>
        <end position="130"/>
    </location>
    <ligand>
        <name>GTP</name>
        <dbReference type="ChEBI" id="CHEBI:37565"/>
    </ligand>
</feature>
<evidence type="ECO:0000256" key="5">
    <source>
        <dbReference type="ARBA" id="ARBA00022741"/>
    </source>
</evidence>
<keyword evidence="11" id="KW-0648">Protein biosynthesis</keyword>
<dbReference type="InterPro" id="IPR010914">
    <property type="entry name" value="RsgA_GTPase_dom"/>
</dbReference>
<evidence type="ECO:0000259" key="14">
    <source>
        <dbReference type="PROSITE" id="PS51721"/>
    </source>
</evidence>
<dbReference type="PANTHER" id="PTHR32120">
    <property type="entry name" value="SMALL RIBOSOMAL SUBUNIT BIOGENESIS GTPASE RSGA"/>
    <property type="match status" value="1"/>
</dbReference>
<dbReference type="InterPro" id="IPR030378">
    <property type="entry name" value="G_CP_dom"/>
</dbReference>
<dbReference type="Gene3D" id="2.40.50.140">
    <property type="entry name" value="Nucleic acid-binding proteins"/>
    <property type="match status" value="1"/>
</dbReference>
<sequence>MKGLVLKGSNNIFYVECEDGKFRNCSIKGKILKDSALYYNPLAAGDFVNLEPDTHSDDEGLITRLIERKNSFLRLNQKLNMPQLLAANIDLLVCVVSAANPPFRPRFVDRVLVQAEIQKIPVLIVINKCDLKISADVRERIEDWKRLDYKTIEVSAKEGRGMDNLIESLSAKTSALVGQSGVGKSTLLNFIAPDLNLKTSAISDKYDRGTHTTTQGEYFKIKALTSKGKEHSINIIDTPGVRHFAIYGIEPEDTALYFPEMEKLIGSCKFGLSCTHTHEPGCALLEALKKGNIHKDRYTSFELIHKELQETVKKY</sequence>
<dbReference type="GO" id="GO:0003924">
    <property type="term" value="F:GTPase activity"/>
    <property type="evidence" value="ECO:0007669"/>
    <property type="project" value="UniProtKB-UniRule"/>
</dbReference>
<dbReference type="EC" id="3.6.1.-" evidence="10"/>
<dbReference type="GO" id="GO:0003743">
    <property type="term" value="F:translation initiation factor activity"/>
    <property type="evidence" value="ECO:0007669"/>
    <property type="project" value="UniProtKB-UniRule"/>
</dbReference>
<comment type="function">
    <text evidence="10">One of several proteins that assist in the late maturation steps of the functional core of the 30S ribosomal subunit. Helps release RbfA from mature subunits. May play a role in the assembly of ribosomal proteins into the subunit. Circularly permuted GTPase that catalyzes slow GTP hydrolysis, GTPase activity is stimulated by the 30S ribosomal subunit.</text>
</comment>
<evidence type="ECO:0000256" key="7">
    <source>
        <dbReference type="ARBA" id="ARBA00022833"/>
    </source>
</evidence>
<dbReference type="GO" id="GO:0046872">
    <property type="term" value="F:metal ion binding"/>
    <property type="evidence" value="ECO:0007669"/>
    <property type="project" value="UniProtKB-KW"/>
</dbReference>
<reference evidence="15" key="1">
    <citation type="submission" date="2012-01" db="EMBL/GenBank/DDBJ databases">
        <title>The Genome Sequence of Treponema denticola H-22.</title>
        <authorList>
            <consortium name="The Broad Institute Genome Sequencing Platform"/>
            <person name="Earl A."/>
            <person name="Ward D."/>
            <person name="Feldgarden M."/>
            <person name="Gevers D."/>
            <person name="Blanton J.M."/>
            <person name="Fenno C.J."/>
            <person name="Baranova O.V."/>
            <person name="Mathney J."/>
            <person name="Dewhirst F.E."/>
            <person name="Izard J."/>
            <person name="Young S.K."/>
            <person name="Zeng Q."/>
            <person name="Gargeya S."/>
            <person name="Fitzgerald M."/>
            <person name="Haas B."/>
            <person name="Abouelleil A."/>
            <person name="Alvarado L."/>
            <person name="Arachchi H.M."/>
            <person name="Berlin A."/>
            <person name="Chapman S.B."/>
            <person name="Gearin G."/>
            <person name="Goldberg J."/>
            <person name="Griggs A."/>
            <person name="Gujja S."/>
            <person name="Hansen M."/>
            <person name="Heiman D."/>
            <person name="Howarth C."/>
            <person name="Larimer J."/>
            <person name="Lui A."/>
            <person name="MacDonald P.J.P."/>
            <person name="McCowen C."/>
            <person name="Montmayeur A."/>
            <person name="Murphy C."/>
            <person name="Neiman D."/>
            <person name="Pearson M."/>
            <person name="Priest M."/>
            <person name="Roberts A."/>
            <person name="Saif S."/>
            <person name="Shea T."/>
            <person name="Sisk P."/>
            <person name="Stolte C."/>
            <person name="Sykes S."/>
            <person name="Wortman J."/>
            <person name="Nusbaum C."/>
            <person name="Birren B."/>
        </authorList>
    </citation>
    <scope>NUCLEOTIDE SEQUENCE [LARGE SCALE GENOMIC DNA]</scope>
    <source>
        <strain evidence="15">H-22</strain>
    </source>
</reference>
<evidence type="ECO:0000256" key="3">
    <source>
        <dbReference type="ARBA" id="ARBA00022723"/>
    </source>
</evidence>
<keyword evidence="3 10" id="KW-0479">Metal-binding</keyword>
<evidence type="ECO:0000256" key="1">
    <source>
        <dbReference type="ARBA" id="ARBA00022490"/>
    </source>
</evidence>
<evidence type="ECO:0000256" key="10">
    <source>
        <dbReference type="HAMAP-Rule" id="MF_01820"/>
    </source>
</evidence>
<proteinExistence type="inferred from homology"/>
<dbReference type="Gene3D" id="3.40.50.300">
    <property type="entry name" value="P-loop containing nucleotide triphosphate hydrolases"/>
    <property type="match status" value="1"/>
</dbReference>
<comment type="subunit">
    <text evidence="10">Monomer. Associates with 30S ribosomal subunit, binds 16S rRNA.</text>
</comment>
<keyword evidence="6 10" id="KW-0378">Hydrolase</keyword>
<dbReference type="CDD" id="cd01854">
    <property type="entry name" value="YjeQ_EngC"/>
    <property type="match status" value="1"/>
</dbReference>
<feature type="binding site" evidence="10">
    <location>
        <position position="282"/>
    </location>
    <ligand>
        <name>Zn(2+)</name>
        <dbReference type="ChEBI" id="CHEBI:29105"/>
    </ligand>
</feature>
<comment type="subcellular location">
    <subcellularLocation>
        <location evidence="10">Cytoplasm</location>
    </subcellularLocation>
</comment>
<organism evidence="15">
    <name type="scientific">Treponema denticola H-22</name>
    <dbReference type="NCBI Taxonomy" id="999432"/>
    <lineage>
        <taxon>Bacteria</taxon>
        <taxon>Pseudomonadati</taxon>
        <taxon>Spirochaetota</taxon>
        <taxon>Spirochaetia</taxon>
        <taxon>Spirochaetales</taxon>
        <taxon>Treponemataceae</taxon>
        <taxon>Treponema</taxon>
    </lineage>
</organism>
<dbReference type="InterPro" id="IPR031944">
    <property type="entry name" value="RsgA_N"/>
</dbReference>
<feature type="domain" description="CP-type G" evidence="14">
    <location>
        <begin position="75"/>
        <end position="244"/>
    </location>
</feature>
<comment type="cofactor">
    <cofactor evidence="10">
        <name>Zn(2+)</name>
        <dbReference type="ChEBI" id="CHEBI:29105"/>
    </cofactor>
    <text evidence="10">Binds 1 zinc ion per subunit.</text>
</comment>
<feature type="domain" description="EngC GTPase" evidence="13">
    <location>
        <begin position="87"/>
        <end position="242"/>
    </location>
</feature>
<dbReference type="RefSeq" id="WP_002682830.1">
    <property type="nucleotide sequence ID" value="NZ_CM001795.1"/>
</dbReference>
<comment type="similarity">
    <text evidence="10">Belongs to the TRAFAC class YlqF/YawG GTPase family. RsgA subfamily.</text>
</comment>
<keyword evidence="4 10" id="KW-0699">rRNA-binding</keyword>
<comment type="caution">
    <text evidence="15">The sequence shown here is derived from an EMBL/GenBank/DDBJ whole genome shotgun (WGS) entry which is preliminary data.</text>
</comment>
<dbReference type="PANTHER" id="PTHR32120:SF11">
    <property type="entry name" value="SMALL RIBOSOMAL SUBUNIT BIOGENESIS GTPASE RSGA 1, MITOCHONDRIAL-RELATED"/>
    <property type="match status" value="1"/>
</dbReference>
<dbReference type="PROSITE" id="PS50832">
    <property type="entry name" value="S1_IF1_TYPE"/>
    <property type="match status" value="1"/>
</dbReference>
<gene>
    <name evidence="10" type="primary">rsgA</name>
    <name evidence="15" type="ORF">HMPREF9726_00242</name>
</gene>
<dbReference type="InterPro" id="IPR006196">
    <property type="entry name" value="RNA-binding_domain_S1_IF1"/>
</dbReference>
<dbReference type="GO" id="GO:0019843">
    <property type="term" value="F:rRNA binding"/>
    <property type="evidence" value="ECO:0007669"/>
    <property type="project" value="UniProtKB-KW"/>
</dbReference>
<evidence type="ECO:0000256" key="11">
    <source>
        <dbReference type="PROSITE-ProRule" id="PRU00181"/>
    </source>
</evidence>
<dbReference type="InterPro" id="IPR027417">
    <property type="entry name" value="P-loop_NTPase"/>
</dbReference>
<dbReference type="GO" id="GO:0042274">
    <property type="term" value="P:ribosomal small subunit biogenesis"/>
    <property type="evidence" value="ECO:0007669"/>
    <property type="project" value="UniProtKB-UniRule"/>
</dbReference>
<evidence type="ECO:0000259" key="12">
    <source>
        <dbReference type="PROSITE" id="PS50832"/>
    </source>
</evidence>
<dbReference type="SUPFAM" id="SSF50249">
    <property type="entry name" value="Nucleic acid-binding proteins"/>
    <property type="match status" value="1"/>
</dbReference>
<evidence type="ECO:0000256" key="9">
    <source>
        <dbReference type="ARBA" id="ARBA00023134"/>
    </source>
</evidence>
<keyword evidence="5 10" id="KW-0547">Nucleotide-binding</keyword>
<dbReference type="NCBIfam" id="TIGR00157">
    <property type="entry name" value="ribosome small subunit-dependent GTPase A"/>
    <property type="match status" value="1"/>
</dbReference>
<feature type="binding site" evidence="10">
    <location>
        <position position="268"/>
    </location>
    <ligand>
        <name>Zn(2+)</name>
        <dbReference type="ChEBI" id="CHEBI:29105"/>
    </ligand>
</feature>
<dbReference type="HOGENOM" id="CLU_033617_2_1_12"/>
<name>A0A0E2E849_TREDN</name>
<dbReference type="AlphaFoldDB" id="A0A0E2E849"/>
<evidence type="ECO:0000259" key="13">
    <source>
        <dbReference type="PROSITE" id="PS50936"/>
    </source>
</evidence>
<dbReference type="HAMAP" id="MF_01820">
    <property type="entry name" value="GTPase_RsgA"/>
    <property type="match status" value="1"/>
</dbReference>
<dbReference type="Gene3D" id="1.10.40.50">
    <property type="entry name" value="Probable gtpase engc, domain 3"/>
    <property type="match status" value="1"/>
</dbReference>
<feature type="binding site" evidence="10">
    <location>
        <begin position="178"/>
        <end position="186"/>
    </location>
    <ligand>
        <name>GTP</name>
        <dbReference type="ChEBI" id="CHEBI:37565"/>
    </ligand>
</feature>
<evidence type="ECO:0000256" key="4">
    <source>
        <dbReference type="ARBA" id="ARBA00022730"/>
    </source>
</evidence>
<dbReference type="EMBL" id="AGDV01000001">
    <property type="protein sequence ID" value="EMB36050.1"/>
    <property type="molecule type" value="Genomic_DNA"/>
</dbReference>
<dbReference type="GO" id="GO:0005737">
    <property type="term" value="C:cytoplasm"/>
    <property type="evidence" value="ECO:0007669"/>
    <property type="project" value="UniProtKB-SubCell"/>
</dbReference>
<protein>
    <recommendedName>
        <fullName evidence="10">Small ribosomal subunit biogenesis GTPase RsgA</fullName>
        <ecNumber evidence="10">3.6.1.-</ecNumber>
    </recommendedName>
</protein>
<keyword evidence="7 10" id="KW-0862">Zinc</keyword>
<accession>A0A0E2E849</accession>
<dbReference type="CDD" id="cd04466">
    <property type="entry name" value="S1_YloQ_GTPase"/>
    <property type="match status" value="1"/>
</dbReference>
<evidence type="ECO:0000256" key="8">
    <source>
        <dbReference type="ARBA" id="ARBA00022884"/>
    </source>
</evidence>
<keyword evidence="8 10" id="KW-0694">RNA-binding</keyword>
<dbReference type="InterPro" id="IPR012340">
    <property type="entry name" value="NA-bd_OB-fold"/>
</dbReference>
<dbReference type="Proteomes" id="UP000011705">
    <property type="component" value="Chromosome"/>
</dbReference>
<evidence type="ECO:0000256" key="6">
    <source>
        <dbReference type="ARBA" id="ARBA00022801"/>
    </source>
</evidence>
<feature type="binding site" evidence="10">
    <location>
        <position position="276"/>
    </location>
    <ligand>
        <name>Zn(2+)</name>
        <dbReference type="ChEBI" id="CHEBI:29105"/>
    </ligand>
</feature>
<evidence type="ECO:0000313" key="15">
    <source>
        <dbReference type="EMBL" id="EMB36050.1"/>
    </source>
</evidence>
<evidence type="ECO:0000256" key="2">
    <source>
        <dbReference type="ARBA" id="ARBA00022517"/>
    </source>
</evidence>
<keyword evidence="1 10" id="KW-0963">Cytoplasm</keyword>
<feature type="binding site" evidence="10">
    <location>
        <position position="274"/>
    </location>
    <ligand>
        <name>Zn(2+)</name>
        <dbReference type="ChEBI" id="CHEBI:29105"/>
    </ligand>
</feature>
<dbReference type="Pfam" id="PF03193">
    <property type="entry name" value="RsgA_GTPase"/>
    <property type="match status" value="1"/>
</dbReference>
<dbReference type="PROSITE" id="PS50936">
    <property type="entry name" value="ENGC_GTPASE"/>
    <property type="match status" value="1"/>
</dbReference>
<keyword evidence="9 10" id="KW-0342">GTP-binding</keyword>
<keyword evidence="2 10" id="KW-0690">Ribosome biogenesis</keyword>
<dbReference type="PATRIC" id="fig|999432.5.peg.249"/>
<keyword evidence="11" id="KW-0396">Initiation factor</keyword>
<dbReference type="PROSITE" id="PS51721">
    <property type="entry name" value="G_CP"/>
    <property type="match status" value="1"/>
</dbReference>
<dbReference type="InterPro" id="IPR004881">
    <property type="entry name" value="Ribosome_biogen_GTPase_RsgA"/>
</dbReference>
<feature type="domain" description="S1-like" evidence="12">
    <location>
        <begin position="10"/>
        <end position="67"/>
    </location>
</feature>
<dbReference type="SUPFAM" id="SSF52540">
    <property type="entry name" value="P-loop containing nucleoside triphosphate hydrolases"/>
    <property type="match status" value="1"/>
</dbReference>